<keyword evidence="1" id="KW-0808">Transferase</keyword>
<organism evidence="1 2">
    <name type="scientific">Roseofilum reptotaenium AO1-A</name>
    <dbReference type="NCBI Taxonomy" id="1925591"/>
    <lineage>
        <taxon>Bacteria</taxon>
        <taxon>Bacillati</taxon>
        <taxon>Cyanobacteriota</taxon>
        <taxon>Cyanophyceae</taxon>
        <taxon>Desertifilales</taxon>
        <taxon>Desertifilaceae</taxon>
        <taxon>Roseofilum</taxon>
    </lineage>
</organism>
<evidence type="ECO:0000313" key="1">
    <source>
        <dbReference type="EMBL" id="OJJ24894.1"/>
    </source>
</evidence>
<sequence length="163" mass="18929">MRIILLGNAGAGKSTMARRLIGDRPIPRLSLDEIAWNPGPERKPLNESITLLLSFIQDNQQWVIEGCYADIIEAALPYCTELRFLNPGIATCIHHCYQRPWEPEKFASPQEQQAMLQVLVDWVKEYETRSDEYGLSRHRALYDRFGGEKQEFTHIEQYYSELI</sequence>
<keyword evidence="2" id="KW-1185">Reference proteome</keyword>
<reference evidence="1" key="1">
    <citation type="submission" date="2016-10" db="EMBL/GenBank/DDBJ databases">
        <title>CRISPR-Cas defence system in Roseofilum reptotaenium: evidence of a bacteriophage-cyanobacterium arms race in the coral black band disease.</title>
        <authorList>
            <person name="Buerger P."/>
            <person name="Wood-Charlson E.M."/>
            <person name="Weynberg K.D."/>
            <person name="Willis B."/>
            <person name="Van Oppen M.J."/>
        </authorList>
    </citation>
    <scope>NUCLEOTIDE SEQUENCE [LARGE SCALE GENOMIC DNA]</scope>
    <source>
        <strain evidence="1">AO1-A</strain>
    </source>
</reference>
<dbReference type="PANTHER" id="PTHR37816:SF3">
    <property type="entry name" value="MODULATES DNA TOPOLOGY"/>
    <property type="match status" value="1"/>
</dbReference>
<proteinExistence type="predicted"/>
<dbReference type="GO" id="GO:0016301">
    <property type="term" value="F:kinase activity"/>
    <property type="evidence" value="ECO:0007669"/>
    <property type="project" value="UniProtKB-KW"/>
</dbReference>
<dbReference type="EMBL" id="MLAW01000024">
    <property type="protein sequence ID" value="OJJ24894.1"/>
    <property type="molecule type" value="Genomic_DNA"/>
</dbReference>
<evidence type="ECO:0000313" key="2">
    <source>
        <dbReference type="Proteomes" id="UP000183940"/>
    </source>
</evidence>
<accession>A0A1L9QQE6</accession>
<protein>
    <submittedName>
        <fullName evidence="1">Shikimate kinase</fullName>
    </submittedName>
</protein>
<dbReference type="Proteomes" id="UP000183940">
    <property type="component" value="Unassembled WGS sequence"/>
</dbReference>
<gene>
    <name evidence="1" type="ORF">BI308_14355</name>
</gene>
<dbReference type="PANTHER" id="PTHR37816">
    <property type="entry name" value="YALI0E33011P"/>
    <property type="match status" value="1"/>
</dbReference>
<dbReference type="InterPro" id="IPR027417">
    <property type="entry name" value="P-loop_NTPase"/>
</dbReference>
<dbReference type="InterPro" id="IPR052922">
    <property type="entry name" value="Cytidylate_Kinase-2"/>
</dbReference>
<keyword evidence="1" id="KW-0418">Kinase</keyword>
<comment type="caution">
    <text evidence="1">The sequence shown here is derived from an EMBL/GenBank/DDBJ whole genome shotgun (WGS) entry which is preliminary data.</text>
</comment>
<dbReference type="AlphaFoldDB" id="A0A1L9QQE6"/>
<dbReference type="Gene3D" id="3.40.50.300">
    <property type="entry name" value="P-loop containing nucleotide triphosphate hydrolases"/>
    <property type="match status" value="1"/>
</dbReference>
<name>A0A1L9QQE6_9CYAN</name>
<dbReference type="SUPFAM" id="SSF52540">
    <property type="entry name" value="P-loop containing nucleoside triphosphate hydrolases"/>
    <property type="match status" value="1"/>
</dbReference>
<dbReference type="STRING" id="1925591.BI308_14355"/>